<reference evidence="7" key="1">
    <citation type="submission" date="2016-05" db="EMBL/GenBank/DDBJ databases">
        <authorList>
            <person name="Liu B."/>
            <person name="Wang J."/>
            <person name="Zhu Y."/>
            <person name="Liu G."/>
            <person name="Chen Q."/>
            <person name="Chen Z."/>
            <person name="Lan J."/>
            <person name="Che J."/>
            <person name="Ge C."/>
            <person name="Shi H."/>
            <person name="Pan Z."/>
            <person name="Liu X."/>
        </authorList>
    </citation>
    <scope>NUCLEOTIDE SEQUENCE [LARGE SCALE GENOMIC DNA]</scope>
    <source>
        <strain evidence="7">FJAT-27215</strain>
    </source>
</reference>
<evidence type="ECO:0000256" key="1">
    <source>
        <dbReference type="ARBA" id="ARBA00009437"/>
    </source>
</evidence>
<dbReference type="PRINTS" id="PR00039">
    <property type="entry name" value="HTHLYSR"/>
</dbReference>
<dbReference type="Gene3D" id="3.40.190.10">
    <property type="entry name" value="Periplasmic binding protein-like II"/>
    <property type="match status" value="2"/>
</dbReference>
<evidence type="ECO:0000313" key="7">
    <source>
        <dbReference type="Proteomes" id="UP000092578"/>
    </source>
</evidence>
<dbReference type="InterPro" id="IPR036388">
    <property type="entry name" value="WH-like_DNA-bd_sf"/>
</dbReference>
<dbReference type="FunFam" id="1.10.10.10:FF:000001">
    <property type="entry name" value="LysR family transcriptional regulator"/>
    <property type="match status" value="1"/>
</dbReference>
<dbReference type="GO" id="GO:0003700">
    <property type="term" value="F:DNA-binding transcription factor activity"/>
    <property type="evidence" value="ECO:0007669"/>
    <property type="project" value="InterPro"/>
</dbReference>
<accession>A0A1B9ABM7</accession>
<dbReference type="InterPro" id="IPR036390">
    <property type="entry name" value="WH_DNA-bd_sf"/>
</dbReference>
<keyword evidence="7" id="KW-1185">Reference proteome</keyword>
<keyword evidence="2" id="KW-0805">Transcription regulation</keyword>
<dbReference type="Pfam" id="PF00126">
    <property type="entry name" value="HTH_1"/>
    <property type="match status" value="1"/>
</dbReference>
<feature type="domain" description="HTH lysR-type" evidence="5">
    <location>
        <begin position="1"/>
        <end position="57"/>
    </location>
</feature>
<comment type="caution">
    <text evidence="6">The sequence shown here is derived from an EMBL/GenBank/DDBJ whole genome shotgun (WGS) entry which is preliminary data.</text>
</comment>
<evidence type="ECO:0000259" key="5">
    <source>
        <dbReference type="PROSITE" id="PS50931"/>
    </source>
</evidence>
<dbReference type="RefSeq" id="WP_065412072.1">
    <property type="nucleotide sequence ID" value="NZ_MAYT01000031.1"/>
</dbReference>
<dbReference type="EMBL" id="MAYT01000031">
    <property type="protein sequence ID" value="OCA81248.1"/>
    <property type="molecule type" value="Genomic_DNA"/>
</dbReference>
<keyword evidence="3" id="KW-0238">DNA-binding</keyword>
<gene>
    <name evidence="6" type="ORF">A8F95_15910</name>
</gene>
<dbReference type="InterPro" id="IPR005119">
    <property type="entry name" value="LysR_subst-bd"/>
</dbReference>
<dbReference type="InterPro" id="IPR000847">
    <property type="entry name" value="LysR_HTH_N"/>
</dbReference>
<sequence length="301" mass="33881">MDQLLLVFMTVAEKKNFSRAAEELHMTQPAVSQCIQTLERTVGSRLLDRTNKYVRLNKAGEIVYHHAKEITGLYTKMQCLVDDLTNKASGELSIGASYSFGEYVLPHIIAYAKKHYPLIKPVIKIGNTKEIERSVANRQLDVGIIEGEFQHERLVFESFAEDKMYVVAAAHHHLAGRKSIKLAELKEEMWIVREEGSGTREATEKMFQLLEQPPDQLMEFGSTQIIKESVEAGLGISLLSQWAIRKEAATGSLAILKVKEAPITRKFSLVTTTDPFQPKVVEILGQLLRNDFADTVPKVEI</sequence>
<dbReference type="GO" id="GO:0000976">
    <property type="term" value="F:transcription cis-regulatory region binding"/>
    <property type="evidence" value="ECO:0007669"/>
    <property type="project" value="TreeGrafter"/>
</dbReference>
<evidence type="ECO:0000256" key="2">
    <source>
        <dbReference type="ARBA" id="ARBA00023015"/>
    </source>
</evidence>
<dbReference type="Pfam" id="PF03466">
    <property type="entry name" value="LysR_substrate"/>
    <property type="match status" value="1"/>
</dbReference>
<dbReference type="Proteomes" id="UP000092578">
    <property type="component" value="Unassembled WGS sequence"/>
</dbReference>
<evidence type="ECO:0000256" key="3">
    <source>
        <dbReference type="ARBA" id="ARBA00023125"/>
    </source>
</evidence>
<dbReference type="SUPFAM" id="SSF46785">
    <property type="entry name" value="Winged helix' DNA-binding domain"/>
    <property type="match status" value="1"/>
</dbReference>
<dbReference type="PROSITE" id="PS50931">
    <property type="entry name" value="HTH_LYSR"/>
    <property type="match status" value="1"/>
</dbReference>
<keyword evidence="4" id="KW-0804">Transcription</keyword>
<dbReference type="CDD" id="cd08420">
    <property type="entry name" value="PBP2_CysL_like"/>
    <property type="match status" value="1"/>
</dbReference>
<comment type="similarity">
    <text evidence="1">Belongs to the LysR transcriptional regulatory family.</text>
</comment>
<evidence type="ECO:0000313" key="6">
    <source>
        <dbReference type="EMBL" id="OCA81248.1"/>
    </source>
</evidence>
<dbReference type="Gene3D" id="1.10.10.10">
    <property type="entry name" value="Winged helix-like DNA-binding domain superfamily/Winged helix DNA-binding domain"/>
    <property type="match status" value="1"/>
</dbReference>
<evidence type="ECO:0000256" key="4">
    <source>
        <dbReference type="ARBA" id="ARBA00023163"/>
    </source>
</evidence>
<dbReference type="PANTHER" id="PTHR30126">
    <property type="entry name" value="HTH-TYPE TRANSCRIPTIONAL REGULATOR"/>
    <property type="match status" value="1"/>
</dbReference>
<dbReference type="SUPFAM" id="SSF53850">
    <property type="entry name" value="Periplasmic binding protein-like II"/>
    <property type="match status" value="1"/>
</dbReference>
<organism evidence="6 7">
    <name type="scientific">Pseudobacillus wudalianchiensis</name>
    <dbReference type="NCBI Taxonomy" id="1743143"/>
    <lineage>
        <taxon>Bacteria</taxon>
        <taxon>Bacillati</taxon>
        <taxon>Bacillota</taxon>
        <taxon>Bacilli</taxon>
        <taxon>Bacillales</taxon>
        <taxon>Bacillaceae</taxon>
        <taxon>Pseudobacillus</taxon>
    </lineage>
</organism>
<dbReference type="AlphaFoldDB" id="A0A1B9ABM7"/>
<dbReference type="PANTHER" id="PTHR30126:SF39">
    <property type="entry name" value="HTH-TYPE TRANSCRIPTIONAL REGULATOR CYSL"/>
    <property type="match status" value="1"/>
</dbReference>
<proteinExistence type="inferred from homology"/>
<name>A0A1B9ABM7_9BACI</name>
<protein>
    <submittedName>
        <fullName evidence="6">Transcriptional regulator</fullName>
    </submittedName>
</protein>